<feature type="signal peptide" evidence="2">
    <location>
        <begin position="1"/>
        <end position="20"/>
    </location>
</feature>
<evidence type="ECO:0000313" key="4">
    <source>
        <dbReference type="Proteomes" id="UP001352852"/>
    </source>
</evidence>
<feature type="region of interest" description="Disordered" evidence="1">
    <location>
        <begin position="65"/>
        <end position="93"/>
    </location>
</feature>
<keyword evidence="4" id="KW-1185">Reference proteome</keyword>
<dbReference type="EMBL" id="JAHUTJ010034916">
    <property type="protein sequence ID" value="MED6278236.1"/>
    <property type="molecule type" value="Genomic_DNA"/>
</dbReference>
<feature type="region of interest" description="Disordered" evidence="1">
    <location>
        <begin position="109"/>
        <end position="131"/>
    </location>
</feature>
<reference evidence="3 4" key="1">
    <citation type="submission" date="2021-06" db="EMBL/GenBank/DDBJ databases">
        <authorList>
            <person name="Palmer J.M."/>
        </authorList>
    </citation>
    <scope>NUCLEOTIDE SEQUENCE [LARGE SCALE GENOMIC DNA]</scope>
    <source>
        <strain evidence="3 4">CL_MEX2019</strain>
        <tissue evidence="3">Muscle</tissue>
    </source>
</reference>
<name>A0ABU7DUS5_9TELE</name>
<organism evidence="3 4">
    <name type="scientific">Characodon lateralis</name>
    <dbReference type="NCBI Taxonomy" id="208331"/>
    <lineage>
        <taxon>Eukaryota</taxon>
        <taxon>Metazoa</taxon>
        <taxon>Chordata</taxon>
        <taxon>Craniata</taxon>
        <taxon>Vertebrata</taxon>
        <taxon>Euteleostomi</taxon>
        <taxon>Actinopterygii</taxon>
        <taxon>Neopterygii</taxon>
        <taxon>Teleostei</taxon>
        <taxon>Neoteleostei</taxon>
        <taxon>Acanthomorphata</taxon>
        <taxon>Ovalentaria</taxon>
        <taxon>Atherinomorphae</taxon>
        <taxon>Cyprinodontiformes</taxon>
        <taxon>Goodeidae</taxon>
        <taxon>Characodon</taxon>
    </lineage>
</organism>
<comment type="caution">
    <text evidence="3">The sequence shown here is derived from an EMBL/GenBank/DDBJ whole genome shotgun (WGS) entry which is preliminary data.</text>
</comment>
<feature type="compositionally biased region" description="Polar residues" evidence="1">
    <location>
        <begin position="118"/>
        <end position="131"/>
    </location>
</feature>
<feature type="chain" id="PRO_5046001748" evidence="2">
    <location>
        <begin position="21"/>
        <end position="131"/>
    </location>
</feature>
<sequence length="131" mass="14433">MWSCLVLFVTDKWGWCVCSAVPGHVHPGQVASPSQGNTETHRANNHAHTQPYLWAERPINLTALSTVGGSRSNPRTLRENMQTPRSKTPGQDLTFSLQGNSPTNCITVKTHSPPPPSLKNNYNCTQDIKKT</sequence>
<evidence type="ECO:0000313" key="3">
    <source>
        <dbReference type="EMBL" id="MED6278236.1"/>
    </source>
</evidence>
<evidence type="ECO:0000256" key="2">
    <source>
        <dbReference type="SAM" id="SignalP"/>
    </source>
</evidence>
<proteinExistence type="predicted"/>
<feature type="region of interest" description="Disordered" evidence="1">
    <location>
        <begin position="29"/>
        <end position="51"/>
    </location>
</feature>
<dbReference type="Proteomes" id="UP001352852">
    <property type="component" value="Unassembled WGS sequence"/>
</dbReference>
<keyword evidence="2" id="KW-0732">Signal</keyword>
<gene>
    <name evidence="3" type="ORF">CHARACLAT_021626</name>
</gene>
<protein>
    <submittedName>
        <fullName evidence="3">Uncharacterized protein</fullName>
    </submittedName>
</protein>
<evidence type="ECO:0000256" key="1">
    <source>
        <dbReference type="SAM" id="MobiDB-lite"/>
    </source>
</evidence>
<accession>A0ABU7DUS5</accession>